<comment type="caution">
    <text evidence="3">The sequence shown here is derived from an EMBL/GenBank/DDBJ whole genome shotgun (WGS) entry which is preliminary data.</text>
</comment>
<evidence type="ECO:0000313" key="4">
    <source>
        <dbReference type="Proteomes" id="UP000603602"/>
    </source>
</evidence>
<evidence type="ECO:0000256" key="2">
    <source>
        <dbReference type="PROSITE-ProRule" id="PRU01282"/>
    </source>
</evidence>
<dbReference type="InterPro" id="IPR006660">
    <property type="entry name" value="Arsenate_reductase-like"/>
</dbReference>
<dbReference type="RefSeq" id="WP_187717501.1">
    <property type="nucleotide sequence ID" value="NZ_JACTAH010000001.1"/>
</dbReference>
<dbReference type="Pfam" id="PF03960">
    <property type="entry name" value="ArsC"/>
    <property type="match status" value="1"/>
</dbReference>
<protein>
    <submittedName>
        <fullName evidence="3">ArsC family reductase</fullName>
    </submittedName>
</protein>
<dbReference type="Gene3D" id="3.40.30.10">
    <property type="entry name" value="Glutaredoxin"/>
    <property type="match status" value="1"/>
</dbReference>
<dbReference type="CDD" id="cd03035">
    <property type="entry name" value="ArsC_Yffb"/>
    <property type="match status" value="1"/>
</dbReference>
<sequence length="132" mass="14741">MPTTKLANNQYLISVYGIKNCDTMKKAFAWLDEHGIAYDFHDYKKAGIASGKLHAWSKALGWRTLVNTRGTTWRKLSPEQQAIDTQSAAVQLMVEHPSLIKRPVVETTSGHLLVGFDPDTFSSFIKPEDCAS</sequence>
<proteinExistence type="inferred from homology"/>
<dbReference type="EMBL" id="JACYTO010000001">
    <property type="protein sequence ID" value="MBD8502739.1"/>
    <property type="molecule type" value="Genomic_DNA"/>
</dbReference>
<evidence type="ECO:0000313" key="3">
    <source>
        <dbReference type="EMBL" id="MBD8502739.1"/>
    </source>
</evidence>
<dbReference type="NCBIfam" id="TIGR01617">
    <property type="entry name" value="arsC_related"/>
    <property type="match status" value="1"/>
</dbReference>
<dbReference type="NCBIfam" id="NF008107">
    <property type="entry name" value="PRK10853.1"/>
    <property type="match status" value="1"/>
</dbReference>
<dbReference type="PROSITE" id="PS51353">
    <property type="entry name" value="ARSC"/>
    <property type="match status" value="1"/>
</dbReference>
<keyword evidence="4" id="KW-1185">Reference proteome</keyword>
<organism evidence="3 4">
    <name type="scientific">Thauera sedimentorum</name>
    <dbReference type="NCBI Taxonomy" id="2767595"/>
    <lineage>
        <taxon>Bacteria</taxon>
        <taxon>Pseudomonadati</taxon>
        <taxon>Pseudomonadota</taxon>
        <taxon>Betaproteobacteria</taxon>
        <taxon>Rhodocyclales</taxon>
        <taxon>Zoogloeaceae</taxon>
        <taxon>Thauera</taxon>
    </lineage>
</organism>
<dbReference type="SUPFAM" id="SSF52833">
    <property type="entry name" value="Thioredoxin-like"/>
    <property type="match status" value="1"/>
</dbReference>
<gene>
    <name evidence="3" type="ORF">IFO67_07550</name>
</gene>
<reference evidence="4" key="1">
    <citation type="submission" date="2023-07" db="EMBL/GenBank/DDBJ databases">
        <title>Thauera sp. CAU 1555 isolated from sand of Yaerae Beach.</title>
        <authorList>
            <person name="Kim W."/>
        </authorList>
    </citation>
    <scope>NUCLEOTIDE SEQUENCE [LARGE SCALE GENOMIC DNA]</scope>
    <source>
        <strain evidence="4">CAU 1555</strain>
    </source>
</reference>
<accession>A0ABR9B8Q1</accession>
<dbReference type="InterPro" id="IPR036249">
    <property type="entry name" value="Thioredoxin-like_sf"/>
</dbReference>
<evidence type="ECO:0000256" key="1">
    <source>
        <dbReference type="ARBA" id="ARBA00007198"/>
    </source>
</evidence>
<name>A0ABR9B8Q1_9RHOO</name>
<comment type="similarity">
    <text evidence="1 2">Belongs to the ArsC family.</text>
</comment>
<dbReference type="PANTHER" id="PTHR30041">
    <property type="entry name" value="ARSENATE REDUCTASE"/>
    <property type="match status" value="1"/>
</dbReference>
<dbReference type="PANTHER" id="PTHR30041:SF8">
    <property type="entry name" value="PROTEIN YFFB"/>
    <property type="match status" value="1"/>
</dbReference>
<dbReference type="InterPro" id="IPR006504">
    <property type="entry name" value="Tscrpt_reg_Spx/MgsR"/>
</dbReference>
<dbReference type="Proteomes" id="UP000603602">
    <property type="component" value="Unassembled WGS sequence"/>
</dbReference>